<dbReference type="InterPro" id="IPR044156">
    <property type="entry name" value="Galectin-like"/>
</dbReference>
<dbReference type="Gene3D" id="2.60.120.200">
    <property type="match status" value="4"/>
</dbReference>
<feature type="domain" description="Galectin" evidence="4">
    <location>
        <begin position="276"/>
        <end position="407"/>
    </location>
</feature>
<dbReference type="PROSITE" id="PS51304">
    <property type="entry name" value="GALECTIN"/>
    <property type="match status" value="4"/>
</dbReference>
<dbReference type="PANTHER" id="PTHR11346:SF176">
    <property type="entry name" value="32 KDA BETA-GALACTOSIDE-BINDING LECTIN LEC-3"/>
    <property type="match status" value="1"/>
</dbReference>
<dbReference type="PANTHER" id="PTHR11346">
    <property type="entry name" value="GALECTIN"/>
    <property type="match status" value="1"/>
</dbReference>
<dbReference type="RefSeq" id="XP_023933622.1">
    <property type="nucleotide sequence ID" value="XM_024077854.1"/>
</dbReference>
<dbReference type="InterPro" id="IPR013320">
    <property type="entry name" value="ConA-like_dom_sf"/>
</dbReference>
<dbReference type="SUPFAM" id="SSF49899">
    <property type="entry name" value="Concanavalin A-like lectins/glucanases"/>
    <property type="match status" value="4"/>
</dbReference>
<evidence type="ECO:0000256" key="3">
    <source>
        <dbReference type="RuleBase" id="RU102079"/>
    </source>
</evidence>
<dbReference type="Proteomes" id="UP000085678">
    <property type="component" value="Unplaced"/>
</dbReference>
<accession>A0A2R2MU08</accession>
<dbReference type="OrthoDB" id="6053087at2759"/>
<dbReference type="OMA" id="DADFFEP"/>
<dbReference type="InterPro" id="IPR001079">
    <property type="entry name" value="Galectin_CRD"/>
</dbReference>
<sequence length="545" mass="62572">MKPYNVKLSGGLHIGQQVFVKGCVNSEADRFHINLQTSKSEDANVLLHFNPRQSQNCVVRNTRVDGGWQEEEREGPDFPFSEGADFEVRILVRDYGYEVFVNGKFFCSYNHRGSFEDVKAVSVHGDAQFYEIGAFDKLNMPYTGWIPKKMKEGRAVRIRGVVKPDPYRFDINLLCSSGDNSFHFNPRWDQNEIVRNANLGGWGGEEREAPFFPFQAEEMFDVLITAVEGKYRVYVNGEYFLDFDYRCDVNDVDRIAINGDVELIQVEFMKHQAKHHYWEIPHSISPGDCVVVKGVVKEGADRFHINLQQDRHGDSPIALHFNPRQGQDTIVHNHFQDGNWGEEERCDFDSALGHNKPFLLVIMATDEDYRVFLNGKKLSVFSHRMPMEDVRFVAIDGDADFYTVQVVKNKGPQGSQLIPGEMVDDRWITVCGVVNNDADRFHINLQCGEPSEADIALHFNPRMSQDCVVRNSLENGGWQEEERDAPCMPFPQGEIFEVVFGVKEDKFKVYVNGHRFIEYSHRMPRERITHVTCEGDAAFLPVMFQ</sequence>
<feature type="domain" description="Galectin" evidence="4">
    <location>
        <begin position="414"/>
        <end position="545"/>
    </location>
</feature>
<gene>
    <name evidence="6 7" type="primary">LOC106157574</name>
</gene>
<evidence type="ECO:0000256" key="2">
    <source>
        <dbReference type="ARBA" id="ARBA00022737"/>
    </source>
</evidence>
<evidence type="ECO:0000256" key="1">
    <source>
        <dbReference type="ARBA" id="ARBA00022734"/>
    </source>
</evidence>
<evidence type="ECO:0000259" key="4">
    <source>
        <dbReference type="PROSITE" id="PS51304"/>
    </source>
</evidence>
<dbReference type="GeneID" id="106157574"/>
<feature type="domain" description="Galectin" evidence="4">
    <location>
        <begin position="4"/>
        <end position="138"/>
    </location>
</feature>
<keyword evidence="2" id="KW-0677">Repeat</keyword>
<protein>
    <recommendedName>
        <fullName evidence="3">Galectin</fullName>
    </recommendedName>
</protein>
<proteinExistence type="predicted"/>
<dbReference type="SMART" id="SM00908">
    <property type="entry name" value="Gal-bind_lectin"/>
    <property type="match status" value="4"/>
</dbReference>
<evidence type="ECO:0000313" key="7">
    <source>
        <dbReference type="RefSeq" id="XP_023933623.1"/>
    </source>
</evidence>
<keyword evidence="1 3" id="KW-0430">Lectin</keyword>
<dbReference type="CDD" id="cd00070">
    <property type="entry name" value="GLECT"/>
    <property type="match status" value="4"/>
</dbReference>
<reference evidence="6 7" key="1">
    <citation type="submission" date="2025-04" db="UniProtKB">
        <authorList>
            <consortium name="RefSeq"/>
        </authorList>
    </citation>
    <scope>IDENTIFICATION</scope>
    <source>
        <tissue evidence="6 7">Gonads</tissue>
    </source>
</reference>
<organism evidence="5 7">
    <name type="scientific">Lingula anatina</name>
    <name type="common">Brachiopod</name>
    <name type="synonym">Lingula unguis</name>
    <dbReference type="NCBI Taxonomy" id="7574"/>
    <lineage>
        <taxon>Eukaryota</taxon>
        <taxon>Metazoa</taxon>
        <taxon>Spiralia</taxon>
        <taxon>Lophotrochozoa</taxon>
        <taxon>Brachiopoda</taxon>
        <taxon>Linguliformea</taxon>
        <taxon>Lingulata</taxon>
        <taxon>Lingulida</taxon>
        <taxon>Linguloidea</taxon>
        <taxon>Lingulidae</taxon>
        <taxon>Lingula</taxon>
    </lineage>
</organism>
<name>A0A2R2MU08_LINAN</name>
<feature type="domain" description="Galectin" evidence="4">
    <location>
        <begin position="142"/>
        <end position="269"/>
    </location>
</feature>
<dbReference type="AlphaFoldDB" id="A0A2R2MU08"/>
<dbReference type="Pfam" id="PF00337">
    <property type="entry name" value="Gal-bind_lectin"/>
    <property type="match status" value="4"/>
</dbReference>
<dbReference type="RefSeq" id="XP_023933623.1">
    <property type="nucleotide sequence ID" value="XM_024077855.1"/>
</dbReference>
<dbReference type="FunFam" id="2.60.120.200:FF:000124">
    <property type="entry name" value="Galectin-4"/>
    <property type="match status" value="2"/>
</dbReference>
<evidence type="ECO:0000313" key="6">
    <source>
        <dbReference type="RefSeq" id="XP_023933622.1"/>
    </source>
</evidence>
<evidence type="ECO:0000313" key="5">
    <source>
        <dbReference type="Proteomes" id="UP000085678"/>
    </source>
</evidence>
<keyword evidence="5" id="KW-1185">Reference proteome</keyword>
<dbReference type="GO" id="GO:0030246">
    <property type="term" value="F:carbohydrate binding"/>
    <property type="evidence" value="ECO:0007669"/>
    <property type="project" value="UniProtKB-UniRule"/>
</dbReference>
<dbReference type="SMART" id="SM00276">
    <property type="entry name" value="GLECT"/>
    <property type="match status" value="4"/>
</dbReference>